<accession>D1PKK5</accession>
<evidence type="ECO:0000313" key="2">
    <source>
        <dbReference type="Proteomes" id="UP000003438"/>
    </source>
</evidence>
<dbReference type="Proteomes" id="UP000003438">
    <property type="component" value="Unassembled WGS sequence"/>
</dbReference>
<evidence type="ECO:0000313" key="1">
    <source>
        <dbReference type="EMBL" id="EFB76513.1"/>
    </source>
</evidence>
<protein>
    <submittedName>
        <fullName evidence="1">Uncharacterized protein</fullName>
    </submittedName>
</protein>
<organism evidence="1 2">
    <name type="scientific">Subdoligranulum variabile DSM 15176</name>
    <dbReference type="NCBI Taxonomy" id="411471"/>
    <lineage>
        <taxon>Bacteria</taxon>
        <taxon>Bacillati</taxon>
        <taxon>Bacillota</taxon>
        <taxon>Clostridia</taxon>
        <taxon>Eubacteriales</taxon>
        <taxon>Oscillospiraceae</taxon>
        <taxon>Subdoligranulum</taxon>
    </lineage>
</organism>
<proteinExistence type="predicted"/>
<dbReference type="AlphaFoldDB" id="D1PKK5"/>
<gene>
    <name evidence="1" type="ORF">SUBVAR_04881</name>
</gene>
<comment type="caution">
    <text evidence="1">The sequence shown here is derived from an EMBL/GenBank/DDBJ whole genome shotgun (WGS) entry which is preliminary data.</text>
</comment>
<name>D1PKK5_9FIRM</name>
<dbReference type="HOGENOM" id="CLU_2669701_0_0_9"/>
<dbReference type="EMBL" id="ACBY02000020">
    <property type="protein sequence ID" value="EFB76513.1"/>
    <property type="molecule type" value="Genomic_DNA"/>
</dbReference>
<reference evidence="1" key="1">
    <citation type="submission" date="2009-12" db="EMBL/GenBank/DDBJ databases">
        <authorList>
            <person name="Weinstock G."/>
            <person name="Sodergren E."/>
            <person name="Clifton S."/>
            <person name="Fulton L."/>
            <person name="Fulton B."/>
            <person name="Courtney L."/>
            <person name="Fronick C."/>
            <person name="Harrison M."/>
            <person name="Strong C."/>
            <person name="Farmer C."/>
            <person name="Delahaunty K."/>
            <person name="Markovic C."/>
            <person name="Hall O."/>
            <person name="Minx P."/>
            <person name="Tomlinson C."/>
            <person name="Mitreva M."/>
            <person name="Nelson J."/>
            <person name="Hou S."/>
            <person name="Wollam A."/>
            <person name="Pepin K.H."/>
            <person name="Johnson M."/>
            <person name="Bhonagiri V."/>
            <person name="Nash W.E."/>
            <person name="Warren W."/>
            <person name="Chinwalla A."/>
            <person name="Mardis E.R."/>
            <person name="Wilson R.K."/>
        </authorList>
    </citation>
    <scope>NUCLEOTIDE SEQUENCE [LARGE SCALE GENOMIC DNA]</scope>
    <source>
        <strain evidence="1">DSM 15176</strain>
    </source>
</reference>
<keyword evidence="2" id="KW-1185">Reference proteome</keyword>
<sequence length="75" mass="8273">MDPAQMPKIFPGAVQIWSAAIQKGTVSSLQPAVHPFIFQRTGTMLYQKKQIGGKILACAVMRLPSLQVAYLLQMQ</sequence>